<proteinExistence type="predicted"/>
<dbReference type="HOGENOM" id="CLU_1081285_0_0_4"/>
<dbReference type="RefSeq" id="WP_041098799.1">
    <property type="nucleotide sequence ID" value="NZ_AP012547.1"/>
</dbReference>
<dbReference type="EMBL" id="AP012547">
    <property type="protein sequence ID" value="BAO29676.1"/>
    <property type="molecule type" value="Genomic_DNA"/>
</dbReference>
<name>W0SF40_9PROT</name>
<dbReference type="KEGG" id="shd:SUTH_01884"/>
<accession>W0SF40</accession>
<organism evidence="1 2">
    <name type="scientific">Sulfuritalea hydrogenivorans sk43H</name>
    <dbReference type="NCBI Taxonomy" id="1223802"/>
    <lineage>
        <taxon>Bacteria</taxon>
        <taxon>Pseudomonadati</taxon>
        <taxon>Pseudomonadota</taxon>
        <taxon>Betaproteobacteria</taxon>
        <taxon>Nitrosomonadales</taxon>
        <taxon>Sterolibacteriaceae</taxon>
        <taxon>Sulfuritalea</taxon>
    </lineage>
</organism>
<keyword evidence="2" id="KW-1185">Reference proteome</keyword>
<dbReference type="STRING" id="1223802.SUTH_01884"/>
<gene>
    <name evidence="1" type="ORF">SUTH_01884</name>
</gene>
<sequence length="229" mass="25900">MADLLNGSVYYPACGIDGRPVQYLGGFSNSFIYADYGYPSDKIESLLKADGAFAGYRIKSSRLLPPDELPLDHAWNDIDLNVHLDGNPNRYRERQVKPYAFWSIFQRLSDFPDSHGPELFSLLYLAADGVAAYHALYHSNRVKPSVVAIIQPGEGFGWNWTHFFDSRQIFCRTVMGNKAGKPDYLLLGAPWANRKFQRAVVWPGYGHLIKLWKSSGGYLGLWQTEDQSV</sequence>
<protein>
    <submittedName>
        <fullName evidence="1">Uncharacterized protein</fullName>
    </submittedName>
</protein>
<dbReference type="Proteomes" id="UP000031637">
    <property type="component" value="Chromosome"/>
</dbReference>
<evidence type="ECO:0000313" key="2">
    <source>
        <dbReference type="Proteomes" id="UP000031637"/>
    </source>
</evidence>
<dbReference type="AlphaFoldDB" id="W0SF40"/>
<dbReference type="OrthoDB" id="1550928at2"/>
<evidence type="ECO:0000313" key="1">
    <source>
        <dbReference type="EMBL" id="BAO29676.1"/>
    </source>
</evidence>
<reference evidence="1 2" key="1">
    <citation type="journal article" date="2014" name="Syst. Appl. Microbiol.">
        <title>Complete genomes of freshwater sulfur oxidizers Sulfuricella denitrificans skB26 and Sulfuritalea hydrogenivorans sk43H: genetic insights into the sulfur oxidation pathway of betaproteobacteria.</title>
        <authorList>
            <person name="Watanabe T."/>
            <person name="Kojima H."/>
            <person name="Fukui M."/>
        </authorList>
    </citation>
    <scope>NUCLEOTIDE SEQUENCE [LARGE SCALE GENOMIC DNA]</scope>
    <source>
        <strain evidence="1">DSM22779</strain>
    </source>
</reference>